<dbReference type="InterPro" id="IPR023346">
    <property type="entry name" value="Lysozyme-like_dom_sf"/>
</dbReference>
<protein>
    <submittedName>
        <fullName evidence="3">Uncharacterized protein</fullName>
    </submittedName>
</protein>
<feature type="domain" description="Peptidoglycan binding" evidence="2">
    <location>
        <begin position="106"/>
        <end position="189"/>
    </location>
</feature>
<dbReference type="AlphaFoldDB" id="A0A4S5BXJ1"/>
<dbReference type="CDD" id="cd13926">
    <property type="entry name" value="N-acetylmuramidase_GH108"/>
    <property type="match status" value="1"/>
</dbReference>
<organism evidence="3 4">
    <name type="scientific">Lampropedia aestuarii</name>
    <dbReference type="NCBI Taxonomy" id="2562762"/>
    <lineage>
        <taxon>Bacteria</taxon>
        <taxon>Pseudomonadati</taxon>
        <taxon>Pseudomonadota</taxon>
        <taxon>Betaproteobacteria</taxon>
        <taxon>Burkholderiales</taxon>
        <taxon>Comamonadaceae</taxon>
        <taxon>Lampropedia</taxon>
    </lineage>
</organism>
<reference evidence="3 4" key="1">
    <citation type="submission" date="2019-04" db="EMBL/GenBank/DDBJ databases">
        <title>Lampropedia sp YIM MLB12 draf genome.</title>
        <authorList>
            <person name="Wang Y.-X."/>
        </authorList>
    </citation>
    <scope>NUCLEOTIDE SEQUENCE [LARGE SCALE GENOMIC DNA]</scope>
    <source>
        <strain evidence="3 4">YIM MLB12</strain>
    </source>
</reference>
<dbReference type="InterPro" id="IPR018537">
    <property type="entry name" value="Peptidoglycan-bd_3"/>
</dbReference>
<accession>A0A4S5BXJ1</accession>
<gene>
    <name evidence="3" type="ORF">E8K88_02495</name>
</gene>
<evidence type="ECO:0000313" key="4">
    <source>
        <dbReference type="Proteomes" id="UP000306236"/>
    </source>
</evidence>
<dbReference type="RefSeq" id="WP_136405059.1">
    <property type="nucleotide sequence ID" value="NZ_SSWX01000002.1"/>
</dbReference>
<dbReference type="SUPFAM" id="SSF53955">
    <property type="entry name" value="Lysozyme-like"/>
    <property type="match status" value="1"/>
</dbReference>
<sequence length="205" mass="21708">MSEKNKNWGSLSVLIAAVIAGVVAIEGGYSNDPNDSGGETNHGITVAVARDHGFTGAMADLSVEKAQEIYAESYIKKPKFDLVLALSPAVGTKLTDIGVNAGPARAARWFQQSLNDLSRGGRDYAPVVVDGAIGSRTMLAYQALEKRRGRVKACELTLKLLDGYQAAHYSALAKGVANSSFMVGWVDHRLGNVPLSRCNESVAGV</sequence>
<keyword evidence="4" id="KW-1185">Reference proteome</keyword>
<dbReference type="Pfam" id="PF09374">
    <property type="entry name" value="PG_binding_3"/>
    <property type="match status" value="1"/>
</dbReference>
<dbReference type="EMBL" id="SSWX01000002">
    <property type="protein sequence ID" value="THJ36153.1"/>
    <property type="molecule type" value="Genomic_DNA"/>
</dbReference>
<name>A0A4S5BXJ1_9BURK</name>
<evidence type="ECO:0000259" key="2">
    <source>
        <dbReference type="Pfam" id="PF09374"/>
    </source>
</evidence>
<dbReference type="Proteomes" id="UP000306236">
    <property type="component" value="Unassembled WGS sequence"/>
</dbReference>
<dbReference type="Gene3D" id="1.20.141.10">
    <property type="entry name" value="Chitosanase, subunit A, domain 1"/>
    <property type="match status" value="1"/>
</dbReference>
<dbReference type="Pfam" id="PF05838">
    <property type="entry name" value="Glyco_hydro_108"/>
    <property type="match status" value="1"/>
</dbReference>
<dbReference type="InterPro" id="IPR008565">
    <property type="entry name" value="TtsA-like_GH18_dom"/>
</dbReference>
<feature type="domain" description="TtsA-like Glycoside hydrolase family 108" evidence="1">
    <location>
        <begin position="21"/>
        <end position="102"/>
    </location>
</feature>
<comment type="caution">
    <text evidence="3">The sequence shown here is derived from an EMBL/GenBank/DDBJ whole genome shotgun (WGS) entry which is preliminary data.</text>
</comment>
<evidence type="ECO:0000259" key="1">
    <source>
        <dbReference type="Pfam" id="PF05838"/>
    </source>
</evidence>
<evidence type="ECO:0000313" key="3">
    <source>
        <dbReference type="EMBL" id="THJ36153.1"/>
    </source>
</evidence>
<dbReference type="OrthoDB" id="9815229at2"/>
<proteinExistence type="predicted"/>